<sequence>MSGPSTVMPLEQAPAPSNVGHGIKRATVNVDEPPTKRVRALMDDIDAERAAERAAWDKEKAGLEKKLEMSEETTEVYKRENSKLKSRIKVLEGAEKDNIEWQRIAHGYEAEKKIAQDKLQGLEADKQLAESKVQELESAKSSLEIELRKTKRMWASDYEWRMHWHNEWRRQRDKKEELEQVLQEENEEIAELKAPAEAYRKIVEIVNRDRNKAETLQP</sequence>
<keyword evidence="1" id="KW-0175">Coiled coil</keyword>
<proteinExistence type="predicted"/>
<accession>A0A6A6J2G6</accession>
<reference evidence="3" key="1">
    <citation type="journal article" date="2020" name="Stud. Mycol.">
        <title>101 Dothideomycetes genomes: a test case for predicting lifestyles and emergence of pathogens.</title>
        <authorList>
            <person name="Haridas S."/>
            <person name="Albert R."/>
            <person name="Binder M."/>
            <person name="Bloem J."/>
            <person name="Labutti K."/>
            <person name="Salamov A."/>
            <person name="Andreopoulos B."/>
            <person name="Baker S."/>
            <person name="Barry K."/>
            <person name="Bills G."/>
            <person name="Bluhm B."/>
            <person name="Cannon C."/>
            <person name="Castanera R."/>
            <person name="Culley D."/>
            <person name="Daum C."/>
            <person name="Ezra D."/>
            <person name="Gonzalez J."/>
            <person name="Henrissat B."/>
            <person name="Kuo A."/>
            <person name="Liang C."/>
            <person name="Lipzen A."/>
            <person name="Lutzoni F."/>
            <person name="Magnuson J."/>
            <person name="Mondo S."/>
            <person name="Nolan M."/>
            <person name="Ohm R."/>
            <person name="Pangilinan J."/>
            <person name="Park H.-J."/>
            <person name="Ramirez L."/>
            <person name="Alfaro M."/>
            <person name="Sun H."/>
            <person name="Tritt A."/>
            <person name="Yoshinaga Y."/>
            <person name="Zwiers L.-H."/>
            <person name="Turgeon B."/>
            <person name="Goodwin S."/>
            <person name="Spatafora J."/>
            <person name="Crous P."/>
            <person name="Grigoriev I."/>
        </authorList>
    </citation>
    <scope>NUCLEOTIDE SEQUENCE</scope>
    <source>
        <strain evidence="3">CBS 122368</strain>
    </source>
</reference>
<feature type="coiled-coil region" evidence="1">
    <location>
        <begin position="105"/>
        <end position="195"/>
    </location>
</feature>
<evidence type="ECO:0000313" key="4">
    <source>
        <dbReference type="Proteomes" id="UP000800094"/>
    </source>
</evidence>
<evidence type="ECO:0000256" key="1">
    <source>
        <dbReference type="SAM" id="Coils"/>
    </source>
</evidence>
<gene>
    <name evidence="3" type="ORF">BU26DRAFT_599606</name>
</gene>
<evidence type="ECO:0000256" key="2">
    <source>
        <dbReference type="SAM" id="MobiDB-lite"/>
    </source>
</evidence>
<feature type="coiled-coil region" evidence="1">
    <location>
        <begin position="53"/>
        <end position="80"/>
    </location>
</feature>
<protein>
    <submittedName>
        <fullName evidence="3">Uncharacterized protein</fullName>
    </submittedName>
</protein>
<dbReference type="AlphaFoldDB" id="A0A6A6J2G6"/>
<name>A0A6A6J2G6_9PLEO</name>
<dbReference type="EMBL" id="ML987189">
    <property type="protein sequence ID" value="KAF2257024.1"/>
    <property type="molecule type" value="Genomic_DNA"/>
</dbReference>
<dbReference type="Proteomes" id="UP000800094">
    <property type="component" value="Unassembled WGS sequence"/>
</dbReference>
<organism evidence="3 4">
    <name type="scientific">Trematosphaeria pertusa</name>
    <dbReference type="NCBI Taxonomy" id="390896"/>
    <lineage>
        <taxon>Eukaryota</taxon>
        <taxon>Fungi</taxon>
        <taxon>Dikarya</taxon>
        <taxon>Ascomycota</taxon>
        <taxon>Pezizomycotina</taxon>
        <taxon>Dothideomycetes</taxon>
        <taxon>Pleosporomycetidae</taxon>
        <taxon>Pleosporales</taxon>
        <taxon>Massarineae</taxon>
        <taxon>Trematosphaeriaceae</taxon>
        <taxon>Trematosphaeria</taxon>
    </lineage>
</organism>
<evidence type="ECO:0000313" key="3">
    <source>
        <dbReference type="EMBL" id="KAF2257024.1"/>
    </source>
</evidence>
<feature type="region of interest" description="Disordered" evidence="2">
    <location>
        <begin position="1"/>
        <end position="31"/>
    </location>
</feature>
<keyword evidence="4" id="KW-1185">Reference proteome</keyword>
<dbReference type="RefSeq" id="XP_033692028.1">
    <property type="nucleotide sequence ID" value="XM_033835114.1"/>
</dbReference>
<dbReference type="GeneID" id="54588444"/>